<accession>A0A6C0LNF2</accession>
<sequence>MNEIISNGHSDGHSNIAIAIFRYKFSDVIMTELHNFAKLHEFDHRTDFKDAWKIWVEDNTDSINKEILRLNQHGYPESKDVIDKMYKSTRYYFRKKSVVKVDAKKRRNYIRLSKRILGLIDDHLNNNINNPDFKPCSAFVDFYDKHKLIIEEETEEVSIEVKEIQNKMKKTYQNRYFVFVNK</sequence>
<evidence type="ECO:0000313" key="1">
    <source>
        <dbReference type="EMBL" id="QHU31104.1"/>
    </source>
</evidence>
<organism evidence="1">
    <name type="scientific">viral metagenome</name>
    <dbReference type="NCBI Taxonomy" id="1070528"/>
    <lineage>
        <taxon>unclassified sequences</taxon>
        <taxon>metagenomes</taxon>
        <taxon>organismal metagenomes</taxon>
    </lineage>
</organism>
<dbReference type="AlphaFoldDB" id="A0A6C0LNF2"/>
<name>A0A6C0LNF2_9ZZZZ</name>
<dbReference type="EMBL" id="MN740523">
    <property type="protein sequence ID" value="QHU31104.1"/>
    <property type="molecule type" value="Genomic_DNA"/>
</dbReference>
<proteinExistence type="predicted"/>
<reference evidence="1" key="1">
    <citation type="journal article" date="2020" name="Nature">
        <title>Giant virus diversity and host interactions through global metagenomics.</title>
        <authorList>
            <person name="Schulz F."/>
            <person name="Roux S."/>
            <person name="Paez-Espino D."/>
            <person name="Jungbluth S."/>
            <person name="Walsh D.A."/>
            <person name="Denef V.J."/>
            <person name="McMahon K.D."/>
            <person name="Konstantinidis K.T."/>
            <person name="Eloe-Fadrosh E.A."/>
            <person name="Kyrpides N.C."/>
            <person name="Woyke T."/>
        </authorList>
    </citation>
    <scope>NUCLEOTIDE SEQUENCE</scope>
    <source>
        <strain evidence="1">GVMAG-M-3300027892-73</strain>
    </source>
</reference>
<protein>
    <submittedName>
        <fullName evidence="1">Uncharacterized protein</fullName>
    </submittedName>
</protein>